<evidence type="ECO:0000256" key="1">
    <source>
        <dbReference type="SAM" id="Phobius"/>
    </source>
</evidence>
<feature type="transmembrane region" description="Helical" evidence="1">
    <location>
        <begin position="13"/>
        <end position="33"/>
    </location>
</feature>
<sequence>MCFLGEVWPLNSLPIQFVCLASFIAHGFLYRVLPPLFSSSTQYHSPCNEALYIAPCAFEPCLAAPYFRSVFIVAVTGFSNAPLILHILPCFPILLIGLPNGHYSSRILPFAPKGSDTPDGIASVVSAHSPNTSVHCIRTSGLRYFRHHWPPPSQTLWLTGHLRLLRHPFLLYFPITHVAPQHSINLLLLRPLKGFHCHSVSSMC</sequence>
<dbReference type="Proteomes" id="UP000000702">
    <property type="component" value="Unassembled WGS sequence"/>
</dbReference>
<reference evidence="2 3" key="2">
    <citation type="journal article" date="2012" name="Proc. Natl. Acad. Sci. U.S.A.">
        <title>Antigenic diversity is generated by distinct evolutionary mechanisms in African trypanosome species.</title>
        <authorList>
            <person name="Jackson A.P."/>
            <person name="Berry A."/>
            <person name="Aslett M."/>
            <person name="Allison H.C."/>
            <person name="Burton P."/>
            <person name="Vavrova-Anderson J."/>
            <person name="Brown R."/>
            <person name="Browne H."/>
            <person name="Corton N."/>
            <person name="Hauser H."/>
            <person name="Gamble J."/>
            <person name="Gilderthorp R."/>
            <person name="Marcello L."/>
            <person name="McQuillan J."/>
            <person name="Otto T.D."/>
            <person name="Quail M.A."/>
            <person name="Sanders M.J."/>
            <person name="van Tonder A."/>
            <person name="Ginger M.L."/>
            <person name="Field M.C."/>
            <person name="Barry J.D."/>
            <person name="Hertz-Fowler C."/>
            <person name="Berriman M."/>
        </authorList>
    </citation>
    <scope>NUCLEOTIDE SEQUENCE [LARGE SCALE GENOMIC DNA]</scope>
    <source>
        <strain evidence="2 3">IL3000</strain>
    </source>
</reference>
<keyword evidence="1" id="KW-1133">Transmembrane helix</keyword>
<proteinExistence type="predicted"/>
<reference evidence="3" key="1">
    <citation type="submission" date="2011-07" db="EMBL/GenBank/DDBJ databases">
        <title>Divergent evolution of antigenic variation in African trypanosomes.</title>
        <authorList>
            <person name="Jackson A.P."/>
            <person name="Berry A."/>
            <person name="Allison H.C."/>
            <person name="Burton P."/>
            <person name="Anderson J."/>
            <person name="Aslett M."/>
            <person name="Brown R."/>
            <person name="Corton N."/>
            <person name="Harris D."/>
            <person name="Hauser H."/>
            <person name="Gamble J."/>
            <person name="Gilderthorp R."/>
            <person name="McQuillan J."/>
            <person name="Quail M.A."/>
            <person name="Sanders M."/>
            <person name="Van Tonder A."/>
            <person name="Ginger M.L."/>
            <person name="Donelson J.E."/>
            <person name="Field M.C."/>
            <person name="Barry J.D."/>
            <person name="Berriman M."/>
            <person name="Hertz-Fowler C."/>
        </authorList>
    </citation>
    <scope>NUCLEOTIDE SEQUENCE [LARGE SCALE GENOMIC DNA]</scope>
    <source>
        <strain evidence="3">IL3000</strain>
    </source>
</reference>
<organism evidence="2 3">
    <name type="scientific">Trypanosoma congolense (strain IL3000)</name>
    <dbReference type="NCBI Taxonomy" id="1068625"/>
    <lineage>
        <taxon>Eukaryota</taxon>
        <taxon>Discoba</taxon>
        <taxon>Euglenozoa</taxon>
        <taxon>Kinetoplastea</taxon>
        <taxon>Metakinetoplastina</taxon>
        <taxon>Trypanosomatida</taxon>
        <taxon>Trypanosomatidae</taxon>
        <taxon>Trypanosoma</taxon>
        <taxon>Nannomonas</taxon>
    </lineage>
</organism>
<gene>
    <name evidence="2" type="ORF">TCIL3000_0_09070</name>
</gene>
<evidence type="ECO:0000313" key="2">
    <source>
        <dbReference type="EMBL" id="CCD15915.1"/>
    </source>
</evidence>
<keyword evidence="1" id="KW-0812">Transmembrane</keyword>
<accession>F9WF47</accession>
<evidence type="ECO:0000313" key="3">
    <source>
        <dbReference type="Proteomes" id="UP000000702"/>
    </source>
</evidence>
<comment type="caution">
    <text evidence="2">The sequence shown here is derived from an EMBL/GenBank/DDBJ whole genome shotgun (WGS) entry which is preliminary data.</text>
</comment>
<keyword evidence="1" id="KW-0472">Membrane</keyword>
<keyword evidence="3" id="KW-1185">Reference proteome</keyword>
<dbReference type="EMBL" id="CAEQ01002104">
    <property type="protein sequence ID" value="CCD15915.1"/>
    <property type="molecule type" value="Genomic_DNA"/>
</dbReference>
<dbReference type="AlphaFoldDB" id="F9WF47"/>
<protein>
    <submittedName>
        <fullName evidence="2">WGS project CAEQ00000000 data, annotated contig 350</fullName>
    </submittedName>
</protein>
<name>F9WF47_TRYCI</name>
<dbReference type="VEuPathDB" id="TriTrypDB:TcIL3000_0_09070"/>